<proteinExistence type="predicted"/>
<dbReference type="Proteomes" id="UP000504636">
    <property type="component" value="Unplaced"/>
</dbReference>
<gene>
    <name evidence="1 3" type="ORF">BDZ99DRAFT_389774</name>
</gene>
<organism evidence="1">
    <name type="scientific">Mytilinidion resinicola</name>
    <dbReference type="NCBI Taxonomy" id="574789"/>
    <lineage>
        <taxon>Eukaryota</taxon>
        <taxon>Fungi</taxon>
        <taxon>Dikarya</taxon>
        <taxon>Ascomycota</taxon>
        <taxon>Pezizomycotina</taxon>
        <taxon>Dothideomycetes</taxon>
        <taxon>Pleosporomycetidae</taxon>
        <taxon>Mytilinidiales</taxon>
        <taxon>Mytilinidiaceae</taxon>
        <taxon>Mytilinidion</taxon>
    </lineage>
</organism>
<sequence>AVVAGASFGMGRATSLALAQQGAKIVCCDLNPEANPSGYKSDLYISTADVIMGRGGTAFFHKADISVSKELEVA</sequence>
<reference evidence="1 3" key="1">
    <citation type="journal article" date="2020" name="Stud. Mycol.">
        <title>101 Dothideomycetes genomes: a test case for predicting lifestyles and emergence of pathogens.</title>
        <authorList>
            <person name="Haridas S."/>
            <person name="Albert R."/>
            <person name="Binder M."/>
            <person name="Bloem J."/>
            <person name="Labutti K."/>
            <person name="Salamov A."/>
            <person name="Andreopoulos B."/>
            <person name="Baker S."/>
            <person name="Barry K."/>
            <person name="Bills G."/>
            <person name="Bluhm B."/>
            <person name="Cannon C."/>
            <person name="Castanera R."/>
            <person name="Culley D."/>
            <person name="Daum C."/>
            <person name="Ezra D."/>
            <person name="Gonzalez J."/>
            <person name="Henrissat B."/>
            <person name="Kuo A."/>
            <person name="Liang C."/>
            <person name="Lipzen A."/>
            <person name="Lutzoni F."/>
            <person name="Magnuson J."/>
            <person name="Mondo S."/>
            <person name="Nolan M."/>
            <person name="Ohm R."/>
            <person name="Pangilinan J."/>
            <person name="Park H.-J."/>
            <person name="Ramirez L."/>
            <person name="Alfaro M."/>
            <person name="Sun H."/>
            <person name="Tritt A."/>
            <person name="Yoshinaga Y."/>
            <person name="Zwiers L.-H."/>
            <person name="Turgeon B."/>
            <person name="Goodwin S."/>
            <person name="Spatafora J."/>
            <person name="Crous P."/>
            <person name="Grigoriev I."/>
        </authorList>
    </citation>
    <scope>NUCLEOTIDE SEQUENCE</scope>
    <source>
        <strain evidence="1 3">CBS 304.34</strain>
    </source>
</reference>
<evidence type="ECO:0000313" key="3">
    <source>
        <dbReference type="RefSeq" id="XP_033575768.1"/>
    </source>
</evidence>
<reference evidence="3" key="3">
    <citation type="submission" date="2025-04" db="UniProtKB">
        <authorList>
            <consortium name="RefSeq"/>
        </authorList>
    </citation>
    <scope>IDENTIFICATION</scope>
    <source>
        <strain evidence="3">CBS 304.34</strain>
    </source>
</reference>
<dbReference type="OrthoDB" id="417891at2759"/>
<dbReference type="RefSeq" id="XP_033575768.1">
    <property type="nucleotide sequence ID" value="XM_033715655.1"/>
</dbReference>
<feature type="non-terminal residue" evidence="1">
    <location>
        <position position="1"/>
    </location>
</feature>
<evidence type="ECO:0000313" key="1">
    <source>
        <dbReference type="EMBL" id="KAF2808804.1"/>
    </source>
</evidence>
<reference evidence="3" key="2">
    <citation type="submission" date="2020-04" db="EMBL/GenBank/DDBJ databases">
        <authorList>
            <consortium name="NCBI Genome Project"/>
        </authorList>
    </citation>
    <scope>NUCLEOTIDE SEQUENCE</scope>
    <source>
        <strain evidence="3">CBS 304.34</strain>
    </source>
</reference>
<dbReference type="GeneID" id="54456548"/>
<keyword evidence="2" id="KW-1185">Reference proteome</keyword>
<name>A0A6A6YLE6_9PEZI</name>
<dbReference type="AlphaFoldDB" id="A0A6A6YLE6"/>
<dbReference type="Gene3D" id="3.40.50.720">
    <property type="entry name" value="NAD(P)-binding Rossmann-like Domain"/>
    <property type="match status" value="1"/>
</dbReference>
<protein>
    <recommendedName>
        <fullName evidence="4">NAD(P)-binding protein</fullName>
    </recommendedName>
</protein>
<dbReference type="SUPFAM" id="SSF51735">
    <property type="entry name" value="NAD(P)-binding Rossmann-fold domains"/>
    <property type="match status" value="1"/>
</dbReference>
<evidence type="ECO:0000313" key="2">
    <source>
        <dbReference type="Proteomes" id="UP000504636"/>
    </source>
</evidence>
<dbReference type="EMBL" id="MU003702">
    <property type="protein sequence ID" value="KAF2808804.1"/>
    <property type="molecule type" value="Genomic_DNA"/>
</dbReference>
<accession>A0A6A6YLE6</accession>
<evidence type="ECO:0008006" key="4">
    <source>
        <dbReference type="Google" id="ProtNLM"/>
    </source>
</evidence>
<dbReference type="InterPro" id="IPR036291">
    <property type="entry name" value="NAD(P)-bd_dom_sf"/>
</dbReference>